<sequence>MFFCVNCRTVHLTKSSEDTLFKTAFHYLNGEKIATGLCTRSRSNFLTTSYADTNISTFLDREESKMIE</sequence>
<organism evidence="2 3">
    <name type="scientific">Paenibacillus solisilvae</name>
    <dbReference type="NCBI Taxonomy" id="2486751"/>
    <lineage>
        <taxon>Bacteria</taxon>
        <taxon>Bacillati</taxon>
        <taxon>Bacillota</taxon>
        <taxon>Bacilli</taxon>
        <taxon>Bacillales</taxon>
        <taxon>Paenibacillaceae</taxon>
        <taxon>Paenibacillus</taxon>
    </lineage>
</organism>
<dbReference type="EMBL" id="JBHSOW010000138">
    <property type="protein sequence ID" value="MFC5653854.1"/>
    <property type="molecule type" value="Genomic_DNA"/>
</dbReference>
<gene>
    <name evidence="2" type="ORF">ACFPYJ_33040</name>
</gene>
<dbReference type="InterPro" id="IPR025003">
    <property type="entry name" value="DUF3973"/>
</dbReference>
<protein>
    <submittedName>
        <fullName evidence="2">DUF3973 domain-containing protein</fullName>
    </submittedName>
</protein>
<evidence type="ECO:0000313" key="3">
    <source>
        <dbReference type="Proteomes" id="UP001596047"/>
    </source>
</evidence>
<feature type="domain" description="DUF3973" evidence="1">
    <location>
        <begin position="1"/>
        <end position="38"/>
    </location>
</feature>
<keyword evidence="3" id="KW-1185">Reference proteome</keyword>
<evidence type="ECO:0000313" key="2">
    <source>
        <dbReference type="EMBL" id="MFC5653854.1"/>
    </source>
</evidence>
<dbReference type="RefSeq" id="WP_379192845.1">
    <property type="nucleotide sequence ID" value="NZ_JBHSOW010000138.1"/>
</dbReference>
<comment type="caution">
    <text evidence="2">The sequence shown here is derived from an EMBL/GenBank/DDBJ whole genome shotgun (WGS) entry which is preliminary data.</text>
</comment>
<reference evidence="3" key="1">
    <citation type="journal article" date="2019" name="Int. J. Syst. Evol. Microbiol.">
        <title>The Global Catalogue of Microorganisms (GCM) 10K type strain sequencing project: providing services to taxonomists for standard genome sequencing and annotation.</title>
        <authorList>
            <consortium name="The Broad Institute Genomics Platform"/>
            <consortium name="The Broad Institute Genome Sequencing Center for Infectious Disease"/>
            <person name="Wu L."/>
            <person name="Ma J."/>
        </authorList>
    </citation>
    <scope>NUCLEOTIDE SEQUENCE [LARGE SCALE GENOMIC DNA]</scope>
    <source>
        <strain evidence="3">CGMCC 1.3240</strain>
    </source>
</reference>
<dbReference type="Proteomes" id="UP001596047">
    <property type="component" value="Unassembled WGS sequence"/>
</dbReference>
<name>A0ABW0WAS9_9BACL</name>
<evidence type="ECO:0000259" key="1">
    <source>
        <dbReference type="Pfam" id="PF13119"/>
    </source>
</evidence>
<accession>A0ABW0WAS9</accession>
<dbReference type="Pfam" id="PF13119">
    <property type="entry name" value="DUF3973"/>
    <property type="match status" value="1"/>
</dbReference>
<proteinExistence type="predicted"/>